<proteinExistence type="predicted"/>
<feature type="region of interest" description="Disordered" evidence="1">
    <location>
        <begin position="1"/>
        <end position="21"/>
    </location>
</feature>
<accession>A0A485N3Q7</accession>
<reference evidence="2 3" key="1">
    <citation type="submission" date="2019-01" db="EMBL/GenBank/DDBJ databases">
        <authorList>
            <person name="Alioto T."/>
            <person name="Alioto T."/>
        </authorList>
    </citation>
    <scope>NUCLEOTIDE SEQUENCE [LARGE SCALE GENOMIC DNA]</scope>
</reference>
<evidence type="ECO:0000313" key="3">
    <source>
        <dbReference type="Proteomes" id="UP000386466"/>
    </source>
</evidence>
<sequence>MKKVREIRESQGQESPQHWYHHNFKYHTDAQKSPNKKMASKQTQTIHVQLQRLKSWQVNKCQLTISTIIQFTHPRRRNEYEIPAIRNEWNIRAEALKCLFFAQ</sequence>
<evidence type="ECO:0000256" key="1">
    <source>
        <dbReference type="SAM" id="MobiDB-lite"/>
    </source>
</evidence>
<keyword evidence="3" id="KW-1185">Reference proteome</keyword>
<protein>
    <submittedName>
        <fullName evidence="2">Uncharacterized protein</fullName>
    </submittedName>
</protein>
<evidence type="ECO:0000313" key="2">
    <source>
        <dbReference type="EMBL" id="VFV26874.1"/>
    </source>
</evidence>
<dbReference type="EMBL" id="CAAGRJ010009193">
    <property type="protein sequence ID" value="VFV26874.1"/>
    <property type="molecule type" value="Genomic_DNA"/>
</dbReference>
<dbReference type="AlphaFoldDB" id="A0A485N3Q7"/>
<dbReference type="Proteomes" id="UP000386466">
    <property type="component" value="Unassembled WGS sequence"/>
</dbReference>
<feature type="compositionally biased region" description="Basic and acidic residues" evidence="1">
    <location>
        <begin position="1"/>
        <end position="11"/>
    </location>
</feature>
<gene>
    <name evidence="2" type="ORF">LYPA_23C002363</name>
</gene>
<name>A0A485N3Q7_LYNPA</name>
<organism evidence="2 3">
    <name type="scientific">Lynx pardinus</name>
    <name type="common">Iberian lynx</name>
    <name type="synonym">Felis pardina</name>
    <dbReference type="NCBI Taxonomy" id="191816"/>
    <lineage>
        <taxon>Eukaryota</taxon>
        <taxon>Metazoa</taxon>
        <taxon>Chordata</taxon>
        <taxon>Craniata</taxon>
        <taxon>Vertebrata</taxon>
        <taxon>Euteleostomi</taxon>
        <taxon>Mammalia</taxon>
        <taxon>Eutheria</taxon>
        <taxon>Laurasiatheria</taxon>
        <taxon>Carnivora</taxon>
        <taxon>Feliformia</taxon>
        <taxon>Felidae</taxon>
        <taxon>Felinae</taxon>
        <taxon>Lynx</taxon>
    </lineage>
</organism>